<dbReference type="Proteomes" id="UP001549363">
    <property type="component" value="Unassembled WGS sequence"/>
</dbReference>
<organism evidence="1 2">
    <name type="scientific">Lysinibacillus parviboronicapiens</name>
    <dbReference type="NCBI Taxonomy" id="436516"/>
    <lineage>
        <taxon>Bacteria</taxon>
        <taxon>Bacillati</taxon>
        <taxon>Bacillota</taxon>
        <taxon>Bacilli</taxon>
        <taxon>Bacillales</taxon>
        <taxon>Bacillaceae</taxon>
        <taxon>Lysinibacillus</taxon>
    </lineage>
</organism>
<keyword evidence="2" id="KW-1185">Reference proteome</keyword>
<reference evidence="1 2" key="1">
    <citation type="submission" date="2024-06" db="EMBL/GenBank/DDBJ databases">
        <title>Sorghum-associated microbial communities from plants grown in Nebraska, USA.</title>
        <authorList>
            <person name="Schachtman D."/>
        </authorList>
    </citation>
    <scope>NUCLEOTIDE SEQUENCE [LARGE SCALE GENOMIC DNA]</scope>
    <source>
        <strain evidence="1 2">736</strain>
    </source>
</reference>
<dbReference type="Pfam" id="PF13602">
    <property type="entry name" value="ADH_zinc_N_2"/>
    <property type="match status" value="1"/>
</dbReference>
<dbReference type="Gene3D" id="3.90.180.10">
    <property type="entry name" value="Medium-chain alcohol dehydrogenases, catalytic domain"/>
    <property type="match status" value="1"/>
</dbReference>
<name>A0ABV2PJN7_9BACI</name>
<proteinExistence type="predicted"/>
<sequence length="51" mass="5768">MLQHVAQDIFSLVSDAHFQVPIANIFALEDMQKAHELMGSRQYAGKILIKI</sequence>
<evidence type="ECO:0000313" key="2">
    <source>
        <dbReference type="Proteomes" id="UP001549363"/>
    </source>
</evidence>
<accession>A0ABV2PJN7</accession>
<evidence type="ECO:0000313" key="1">
    <source>
        <dbReference type="EMBL" id="MET4561157.1"/>
    </source>
</evidence>
<dbReference type="EMBL" id="JBEPSB010000009">
    <property type="protein sequence ID" value="MET4561157.1"/>
    <property type="molecule type" value="Genomic_DNA"/>
</dbReference>
<protein>
    <submittedName>
        <fullName evidence="1">NADPH:quinone reductase-like Zn-dependent oxidoreductase</fullName>
    </submittedName>
</protein>
<comment type="caution">
    <text evidence="1">The sequence shown here is derived from an EMBL/GenBank/DDBJ whole genome shotgun (WGS) entry which is preliminary data.</text>
</comment>
<gene>
    <name evidence="1" type="ORF">ABIA69_002302</name>
</gene>
<dbReference type="RefSeq" id="WP_235616315.1">
    <property type="nucleotide sequence ID" value="NZ_CP073713.1"/>
</dbReference>